<feature type="binding site" evidence="4">
    <location>
        <position position="99"/>
    </location>
    <ligand>
        <name>substrate</name>
    </ligand>
</feature>
<dbReference type="Pfam" id="PF03070">
    <property type="entry name" value="TENA_THI-4"/>
    <property type="match status" value="1"/>
</dbReference>
<reference evidence="6 7" key="1">
    <citation type="submission" date="2019-03" db="EMBL/GenBank/DDBJ databases">
        <title>Genomic Encyclopedia of Type Strains, Phase IV (KMG-IV): sequencing the most valuable type-strain genomes for metagenomic binning, comparative biology and taxonomic classification.</title>
        <authorList>
            <person name="Goeker M."/>
        </authorList>
    </citation>
    <scope>NUCLEOTIDE SEQUENCE [LARGE SCALE GENOMIC DNA]</scope>
    <source>
        <strain evidence="6 7">DSM 45765</strain>
    </source>
</reference>
<comment type="caution">
    <text evidence="6">The sequence shown here is derived from an EMBL/GenBank/DDBJ whole genome shotgun (WGS) entry which is preliminary data.</text>
</comment>
<dbReference type="CDD" id="cd19358">
    <property type="entry name" value="TenA_E_Spr0628-like"/>
    <property type="match status" value="1"/>
</dbReference>
<evidence type="ECO:0000313" key="6">
    <source>
        <dbReference type="EMBL" id="TCP55297.1"/>
    </source>
</evidence>
<gene>
    <name evidence="6" type="ORF">EV191_102509</name>
</gene>
<dbReference type="EMBL" id="SLXQ01000002">
    <property type="protein sequence ID" value="TCP55297.1"/>
    <property type="molecule type" value="Genomic_DNA"/>
</dbReference>
<evidence type="ECO:0000313" key="7">
    <source>
        <dbReference type="Proteomes" id="UP000294911"/>
    </source>
</evidence>
<protein>
    <recommendedName>
        <fullName evidence="2">Aminopyrimidine aminohydrolase</fullName>
        <ecNumber evidence="2">3.5.99.2</ecNumber>
    </recommendedName>
</protein>
<feature type="domain" description="Thiaminase-2/PQQC" evidence="5">
    <location>
        <begin position="29"/>
        <end position="231"/>
    </location>
</feature>
<comment type="catalytic activity">
    <reaction evidence="2">
        <text>thiamine + H2O = 5-(2-hydroxyethyl)-4-methylthiazole + 4-amino-5-hydroxymethyl-2-methylpyrimidine + H(+)</text>
        <dbReference type="Rhea" id="RHEA:17509"/>
        <dbReference type="ChEBI" id="CHEBI:15377"/>
        <dbReference type="ChEBI" id="CHEBI:15378"/>
        <dbReference type="ChEBI" id="CHEBI:16892"/>
        <dbReference type="ChEBI" id="CHEBI:17957"/>
        <dbReference type="ChEBI" id="CHEBI:18385"/>
        <dbReference type="EC" id="3.5.99.2"/>
    </reaction>
</comment>
<proteinExistence type="inferred from homology"/>
<evidence type="ECO:0000259" key="5">
    <source>
        <dbReference type="Pfam" id="PF03070"/>
    </source>
</evidence>
<evidence type="ECO:0000256" key="2">
    <source>
        <dbReference type="PIRNR" id="PIRNR003170"/>
    </source>
</evidence>
<dbReference type="PIRSF" id="PIRSF003170">
    <property type="entry name" value="Pet18p"/>
    <property type="match status" value="1"/>
</dbReference>
<dbReference type="Gene3D" id="1.20.910.10">
    <property type="entry name" value="Heme oxygenase-like"/>
    <property type="match status" value="1"/>
</dbReference>
<dbReference type="EC" id="3.5.99.2" evidence="2"/>
<dbReference type="GO" id="GO:0009229">
    <property type="term" value="P:thiamine diphosphate biosynthetic process"/>
    <property type="evidence" value="ECO:0007669"/>
    <property type="project" value="UniProtKB-UniPathway"/>
</dbReference>
<comment type="function">
    <text evidence="2">Catalyzes an amino-pyrimidine hydrolysis reaction at the C5' of the pyrimidine moiety of thiamine compounds, a reaction that is part of a thiamine salvage pathway. Thus, catalyzes the conversion of 4-amino-5-aminomethyl-2-methylpyrimidine to 4-amino-5-hydroxymethyl-2-methylpyrimidine (HMP).</text>
</comment>
<dbReference type="Proteomes" id="UP000294911">
    <property type="component" value="Unassembled WGS sequence"/>
</dbReference>
<keyword evidence="7" id="KW-1185">Reference proteome</keyword>
<keyword evidence="2" id="KW-0784">Thiamine biosynthesis</keyword>
<dbReference type="InterPro" id="IPR016084">
    <property type="entry name" value="Haem_Oase-like_multi-hlx"/>
</dbReference>
<dbReference type="PANTHER" id="PTHR43198">
    <property type="entry name" value="BIFUNCTIONAL TH2 PROTEIN"/>
    <property type="match status" value="1"/>
</dbReference>
<dbReference type="InterPro" id="IPR004305">
    <property type="entry name" value="Thiaminase-2/PQQC"/>
</dbReference>
<evidence type="ECO:0000256" key="1">
    <source>
        <dbReference type="ARBA" id="ARBA00004948"/>
    </source>
</evidence>
<dbReference type="InterPro" id="IPR050967">
    <property type="entry name" value="Thiamine_Salvage_TenA"/>
</dbReference>
<dbReference type="GO" id="GO:0050334">
    <property type="term" value="F:thiaminase activity"/>
    <property type="evidence" value="ECO:0007669"/>
    <property type="project" value="UniProtKB-UniRule"/>
</dbReference>
<feature type="active site" description="Proton donor" evidence="3">
    <location>
        <position position="222"/>
    </location>
</feature>
<dbReference type="OrthoDB" id="3711545at2"/>
<dbReference type="SUPFAM" id="SSF48613">
    <property type="entry name" value="Heme oxygenase-like"/>
    <property type="match status" value="1"/>
</dbReference>
<dbReference type="RefSeq" id="WP_132876634.1">
    <property type="nucleotide sequence ID" value="NZ_SLXQ01000002.1"/>
</dbReference>
<dbReference type="UniPathway" id="UPA00060"/>
<dbReference type="GO" id="GO:0005829">
    <property type="term" value="C:cytosol"/>
    <property type="evidence" value="ECO:0007669"/>
    <property type="project" value="TreeGrafter"/>
</dbReference>
<feature type="binding site" evidence="4">
    <location>
        <position position="61"/>
    </location>
    <ligand>
        <name>substrate</name>
    </ligand>
</feature>
<accession>A0A4R2R007</accession>
<keyword evidence="2" id="KW-0378">Hydrolase</keyword>
<comment type="catalytic activity">
    <reaction evidence="2">
        <text>4-amino-5-aminomethyl-2-methylpyrimidine + H2O = 4-amino-5-hydroxymethyl-2-methylpyrimidine + NH4(+)</text>
        <dbReference type="Rhea" id="RHEA:31799"/>
        <dbReference type="ChEBI" id="CHEBI:15377"/>
        <dbReference type="ChEBI" id="CHEBI:16892"/>
        <dbReference type="ChEBI" id="CHEBI:28938"/>
        <dbReference type="ChEBI" id="CHEBI:63416"/>
        <dbReference type="EC" id="3.5.99.2"/>
    </reaction>
</comment>
<dbReference type="GO" id="GO:0009228">
    <property type="term" value="P:thiamine biosynthetic process"/>
    <property type="evidence" value="ECO:0007669"/>
    <property type="project" value="UniProtKB-KW"/>
</dbReference>
<comment type="similarity">
    <text evidence="2">Belongs to the TenA family.</text>
</comment>
<dbReference type="PANTHER" id="PTHR43198:SF2">
    <property type="entry name" value="SI:CH1073-67J19.1-RELATED"/>
    <property type="match status" value="1"/>
</dbReference>
<comment type="pathway">
    <text evidence="1 2">Cofactor biosynthesis; thiamine diphosphate biosynthesis.</text>
</comment>
<dbReference type="AlphaFoldDB" id="A0A4R2R007"/>
<sequence>MTESARSTVVGPFVDWSGGFADWLRASTDEDWSAAVNHRFVRELYAERVPEPVLRRYLVQDYQFVDRFAAMLGAAVSCADTIDSRMVLGRQLGVVAGTENTYFQRAFDALEVPSADRERPDWLRPTREFNELMDAARISQNYPYCLVVLTVAEWLYLDWAAAAPEPLPAGFICREWIELHHNPEFVAWVDWLRAELDRVGPHLDELEQQACLRYWSRATALELAFFDAAYE</sequence>
<organism evidence="6 7">
    <name type="scientific">Tamaricihabitans halophyticus</name>
    <dbReference type="NCBI Taxonomy" id="1262583"/>
    <lineage>
        <taxon>Bacteria</taxon>
        <taxon>Bacillati</taxon>
        <taxon>Actinomycetota</taxon>
        <taxon>Actinomycetes</taxon>
        <taxon>Pseudonocardiales</taxon>
        <taxon>Pseudonocardiaceae</taxon>
        <taxon>Tamaricihabitans</taxon>
    </lineage>
</organism>
<evidence type="ECO:0000256" key="3">
    <source>
        <dbReference type="PIRSR" id="PIRSR003170-1"/>
    </source>
</evidence>
<dbReference type="InterPro" id="IPR026285">
    <property type="entry name" value="TenA_E"/>
</dbReference>
<evidence type="ECO:0000256" key="4">
    <source>
        <dbReference type="PIRSR" id="PIRSR003170-2"/>
    </source>
</evidence>
<name>A0A4R2R007_9PSEU</name>
<feature type="binding site" evidence="4">
    <location>
        <position position="153"/>
    </location>
    <ligand>
        <name>substrate</name>
    </ligand>
</feature>